<dbReference type="AlphaFoldDB" id="A0A499V788"/>
<evidence type="ECO:0000313" key="2">
    <source>
        <dbReference type="EMBL" id="BBJ42007.1"/>
    </source>
</evidence>
<evidence type="ECO:0000256" key="1">
    <source>
        <dbReference type="SAM" id="MobiDB-lite"/>
    </source>
</evidence>
<protein>
    <submittedName>
        <fullName evidence="2">Uncharacterized protein</fullName>
    </submittedName>
</protein>
<accession>A0A499V788</accession>
<gene>
    <name evidence="2" type="ORF">SSPO_047250</name>
</gene>
<dbReference type="Proteomes" id="UP000463951">
    <property type="component" value="Chromosome"/>
</dbReference>
<proteinExistence type="predicted"/>
<dbReference type="EMBL" id="AP019620">
    <property type="protein sequence ID" value="BBJ42007.1"/>
    <property type="molecule type" value="Genomic_DNA"/>
</dbReference>
<name>A0A499V788_9ACTN</name>
<reference evidence="2 3" key="1">
    <citation type="journal article" date="2020" name="Int. J. Syst. Evol. Microbiol.">
        <title>Reclassification of Streptomyces castelarensis and Streptomyces sporoclivatus as later heterotypic synonyms of Streptomyces antimycoticus.</title>
        <authorList>
            <person name="Komaki H."/>
            <person name="Tamura T."/>
        </authorList>
    </citation>
    <scope>NUCLEOTIDE SEQUENCE [LARGE SCALE GENOMIC DNA]</scope>
    <source>
        <strain evidence="2 3">NBRC 100767</strain>
    </source>
</reference>
<feature type="region of interest" description="Disordered" evidence="1">
    <location>
        <begin position="40"/>
        <end position="120"/>
    </location>
</feature>
<organism evidence="2 3">
    <name type="scientific">Streptomyces antimycoticus</name>
    <dbReference type="NCBI Taxonomy" id="68175"/>
    <lineage>
        <taxon>Bacteria</taxon>
        <taxon>Bacillati</taxon>
        <taxon>Actinomycetota</taxon>
        <taxon>Actinomycetes</taxon>
        <taxon>Kitasatosporales</taxon>
        <taxon>Streptomycetaceae</taxon>
        <taxon>Streptomyces</taxon>
        <taxon>Streptomyces violaceusniger group</taxon>
    </lineage>
</organism>
<feature type="compositionally biased region" description="Basic and acidic residues" evidence="1">
    <location>
        <begin position="50"/>
        <end position="77"/>
    </location>
</feature>
<evidence type="ECO:0000313" key="3">
    <source>
        <dbReference type="Proteomes" id="UP000463951"/>
    </source>
</evidence>
<sequence>MEVDALAGGDVHRGHHVGDRALVPVAQPLDGLLLAHPVGQLPSDEASEDQVGRLAEDLRTRHRERDAARAQREDQQRDTALGTEPGQQPAAGAPEVQGPLGRLPAHEAAGSGGGRRAPAGCRGAAHAVSLTFAPLRQQLM</sequence>